<dbReference type="EMBL" id="FNZK01000004">
    <property type="protein sequence ID" value="SEJ18424.1"/>
    <property type="molecule type" value="Genomic_DNA"/>
</dbReference>
<gene>
    <name evidence="1" type="ORF">SAMN05660742_10479</name>
</gene>
<reference evidence="1 2" key="1">
    <citation type="submission" date="2016-10" db="EMBL/GenBank/DDBJ databases">
        <authorList>
            <person name="de Groot N.N."/>
        </authorList>
    </citation>
    <scope>NUCLEOTIDE SEQUENCE [LARGE SCALE GENOMIC DNA]</scope>
    <source>
        <strain evidence="1 2">DSM 2179</strain>
    </source>
</reference>
<protein>
    <submittedName>
        <fullName evidence="1">Uncharacterized protein</fullName>
    </submittedName>
</protein>
<dbReference type="AlphaFoldDB" id="A0A1H6WT66"/>
<dbReference type="RefSeq" id="WP_091829849.1">
    <property type="nucleotide sequence ID" value="NZ_FNZK01000004.1"/>
</dbReference>
<evidence type="ECO:0000313" key="1">
    <source>
        <dbReference type="EMBL" id="SEJ18424.1"/>
    </source>
</evidence>
<proteinExistence type="predicted"/>
<dbReference type="Proteomes" id="UP000199662">
    <property type="component" value="Unassembled WGS sequence"/>
</dbReference>
<keyword evidence="2" id="KW-1185">Reference proteome</keyword>
<sequence>MDIFEIITEALRNVHDGKNLEDVSNLYSKLYAENNQMVDILDKTLVGEDLKVFHYLCDNFSYREVTAEDIYYNQGFSDAIKLIVQSMVWSPVRR</sequence>
<accession>A0A1H6WT66</accession>
<organism evidence="1 2">
    <name type="scientific">Propionispira arboris</name>
    <dbReference type="NCBI Taxonomy" id="84035"/>
    <lineage>
        <taxon>Bacteria</taxon>
        <taxon>Bacillati</taxon>
        <taxon>Bacillota</taxon>
        <taxon>Negativicutes</taxon>
        <taxon>Selenomonadales</taxon>
        <taxon>Selenomonadaceae</taxon>
        <taxon>Propionispira</taxon>
    </lineage>
</organism>
<dbReference type="STRING" id="84035.SAMN05660742_10479"/>
<evidence type="ECO:0000313" key="2">
    <source>
        <dbReference type="Proteomes" id="UP000199662"/>
    </source>
</evidence>
<name>A0A1H6WT66_9FIRM</name>